<reference evidence="2" key="2">
    <citation type="submission" date="2013-05" db="EMBL/GenBank/DDBJ databases">
        <authorList>
            <person name="Carter J.-M."/>
            <person name="Baker S.C."/>
            <person name="Pink R."/>
            <person name="Carter D.R.F."/>
            <person name="Collins A."/>
            <person name="Tomlin J."/>
            <person name="Gibbs M."/>
            <person name="Breuker C.J."/>
        </authorList>
    </citation>
    <scope>NUCLEOTIDE SEQUENCE</scope>
    <source>
        <tissue evidence="2">Ovary</tissue>
    </source>
</reference>
<feature type="compositionally biased region" description="Basic and acidic residues" evidence="1">
    <location>
        <begin position="35"/>
        <end position="45"/>
    </location>
</feature>
<feature type="non-terminal residue" evidence="2">
    <location>
        <position position="151"/>
    </location>
</feature>
<feature type="non-terminal residue" evidence="2">
    <location>
        <position position="1"/>
    </location>
</feature>
<proteinExistence type="predicted"/>
<evidence type="ECO:0000256" key="1">
    <source>
        <dbReference type="SAM" id="MobiDB-lite"/>
    </source>
</evidence>
<sequence>TETLSVALCEKVRSYFNNHFSSETPSQQSISEYDTTPKDSSKTSDEIEIVNSQTNTKSIPQVIALEKKSSVDSLRSHDFEIDKSKKVRYKKDGLAHRLSVLLKKQKANTCLWQHERFLAANSSFVLPNDDFTAFQILTVTYNYGCYVLEVR</sequence>
<protein>
    <submittedName>
        <fullName evidence="2">Uncharacterized protein</fullName>
    </submittedName>
</protein>
<accession>S4P7L4</accession>
<feature type="compositionally biased region" description="Polar residues" evidence="1">
    <location>
        <begin position="20"/>
        <end position="34"/>
    </location>
</feature>
<name>S4P7L4_9NEOP</name>
<feature type="region of interest" description="Disordered" evidence="1">
    <location>
        <begin position="20"/>
        <end position="45"/>
    </location>
</feature>
<organism evidence="2">
    <name type="scientific">Pararge aegeria</name>
    <name type="common">speckled wood butterfly</name>
    <dbReference type="NCBI Taxonomy" id="116150"/>
    <lineage>
        <taxon>Eukaryota</taxon>
        <taxon>Metazoa</taxon>
        <taxon>Ecdysozoa</taxon>
        <taxon>Arthropoda</taxon>
        <taxon>Hexapoda</taxon>
        <taxon>Insecta</taxon>
        <taxon>Pterygota</taxon>
        <taxon>Neoptera</taxon>
        <taxon>Endopterygota</taxon>
        <taxon>Lepidoptera</taxon>
        <taxon>Glossata</taxon>
        <taxon>Ditrysia</taxon>
        <taxon>Papilionoidea</taxon>
        <taxon>Nymphalidae</taxon>
        <taxon>Satyrinae</taxon>
        <taxon>Satyrini</taxon>
        <taxon>Parargina</taxon>
        <taxon>Pararge</taxon>
    </lineage>
</organism>
<dbReference type="AlphaFoldDB" id="S4P7L4"/>
<reference evidence="2" key="1">
    <citation type="journal article" date="2013" name="BMC Genomics">
        <title>Unscrambling butterfly oogenesis.</title>
        <authorList>
            <person name="Carter J.M."/>
            <person name="Baker S.C."/>
            <person name="Pink R."/>
            <person name="Carter D.R."/>
            <person name="Collins A."/>
            <person name="Tomlin J."/>
            <person name="Gibbs M."/>
            <person name="Breuker C.J."/>
        </authorList>
    </citation>
    <scope>NUCLEOTIDE SEQUENCE</scope>
    <source>
        <tissue evidence="2">Ovary</tissue>
    </source>
</reference>
<evidence type="ECO:0000313" key="2">
    <source>
        <dbReference type="EMBL" id="JAA86229.1"/>
    </source>
</evidence>
<dbReference type="EMBL" id="GAIX01006331">
    <property type="protein sequence ID" value="JAA86229.1"/>
    <property type="molecule type" value="Transcribed_RNA"/>
</dbReference>